<reference evidence="8 9" key="1">
    <citation type="journal article" date="2019" name="Front. Genet.">
        <title>Whole-Genome Sequencing of the Opportunistic Yeast Pathogen Candida inconspicua Uncovers Its Hybrid Origin.</title>
        <authorList>
            <person name="Mixao V."/>
            <person name="Hansen A.P."/>
            <person name="Saus E."/>
            <person name="Boekhout T."/>
            <person name="Lass-Florl C."/>
            <person name="Gabaldon T."/>
        </authorList>
    </citation>
    <scope>NUCLEOTIDE SEQUENCE [LARGE SCALE GENOMIC DNA]</scope>
    <source>
        <strain evidence="8 9">CBS 180</strain>
    </source>
</reference>
<evidence type="ECO:0000256" key="1">
    <source>
        <dbReference type="ARBA" id="ARBA00001974"/>
    </source>
</evidence>
<dbReference type="OrthoDB" id="2219495at2759"/>
<dbReference type="PANTHER" id="PTHR10961">
    <property type="entry name" value="PEROXISOMAL SARCOSINE OXIDASE"/>
    <property type="match status" value="1"/>
</dbReference>
<comment type="similarity">
    <text evidence="2">Belongs to the MSOX/MTOX family.</text>
</comment>
<gene>
    <name evidence="8" type="ORF">CANINC_003127</name>
</gene>
<proteinExistence type="inferred from homology"/>
<accession>A0A4T0WZC5</accession>
<evidence type="ECO:0000256" key="5">
    <source>
        <dbReference type="ARBA" id="ARBA00023002"/>
    </source>
</evidence>
<sequence length="464" mass="52760">MDKDSKIIVLGAGVMGLSTTLSLLERGYSNISIFDKRDYLNQKYSYFKGCDSASSDLNKIFRSSYGKEVHYQQMSNISMQKFKQWNKEIEEENWEGGVPIYLNTGNVYLSDKIDLPEFERETIRNMPDQTIHITDDDAVDKALQKGLDACAVDPFQMKARGKHLQGILDTTGGMTLADKSCRWVLKKCLEIGQGKLKTFFGEAGVFQELLLKERTCIGIRTSDDVCHYCDHLIVCTGAWTAEVIPEAGEKIEATAGSVCLFKIDDKETQEKYNQYKFPTWSYKIKDGAIGGLYGFPCTEGYMKIGYRGLKWINPQKGINSKVKTRWSGDEKEINIPLFALKQIKNFVREHIPEITKVSATRLCWYSDSEDNDYLISYCPYYDNKSVFVMGGDSGHCFKFLGSVGDVAVDIINNCGSEMFKQLFSWERPRDKLNVINAGENDPRVLDETVFATPKDWWIKEPAKL</sequence>
<evidence type="ECO:0000256" key="6">
    <source>
        <dbReference type="SAM" id="Phobius"/>
    </source>
</evidence>
<feature type="transmembrane region" description="Helical" evidence="6">
    <location>
        <begin position="7"/>
        <end position="24"/>
    </location>
</feature>
<comment type="cofactor">
    <cofactor evidence="1">
        <name>FAD</name>
        <dbReference type="ChEBI" id="CHEBI:57692"/>
    </cofactor>
</comment>
<evidence type="ECO:0000256" key="4">
    <source>
        <dbReference type="ARBA" id="ARBA00022827"/>
    </source>
</evidence>
<dbReference type="EMBL" id="SELW01000519">
    <property type="protein sequence ID" value="TID23835.1"/>
    <property type="molecule type" value="Genomic_DNA"/>
</dbReference>
<dbReference type="InterPro" id="IPR006076">
    <property type="entry name" value="FAD-dep_OxRdtase"/>
</dbReference>
<feature type="domain" description="FAD dependent oxidoreductase" evidence="7">
    <location>
        <begin position="6"/>
        <end position="409"/>
    </location>
</feature>
<organism evidence="8 9">
    <name type="scientific">Pichia inconspicua</name>
    <dbReference type="NCBI Taxonomy" id="52247"/>
    <lineage>
        <taxon>Eukaryota</taxon>
        <taxon>Fungi</taxon>
        <taxon>Dikarya</taxon>
        <taxon>Ascomycota</taxon>
        <taxon>Saccharomycotina</taxon>
        <taxon>Pichiomycetes</taxon>
        <taxon>Pichiales</taxon>
        <taxon>Pichiaceae</taxon>
        <taxon>Pichia</taxon>
    </lineage>
</organism>
<dbReference type="GO" id="GO:0050660">
    <property type="term" value="F:flavin adenine dinucleotide binding"/>
    <property type="evidence" value="ECO:0007669"/>
    <property type="project" value="InterPro"/>
</dbReference>
<keyword evidence="6" id="KW-1133">Transmembrane helix</keyword>
<dbReference type="AlphaFoldDB" id="A0A4T0WZC5"/>
<dbReference type="InterPro" id="IPR045170">
    <property type="entry name" value="MTOX"/>
</dbReference>
<dbReference type="Gene3D" id="3.50.50.60">
    <property type="entry name" value="FAD/NAD(P)-binding domain"/>
    <property type="match status" value="1"/>
</dbReference>
<dbReference type="InterPro" id="IPR036188">
    <property type="entry name" value="FAD/NAD-bd_sf"/>
</dbReference>
<dbReference type="GO" id="GO:0008115">
    <property type="term" value="F:sarcosine oxidase activity"/>
    <property type="evidence" value="ECO:0007669"/>
    <property type="project" value="TreeGrafter"/>
</dbReference>
<evidence type="ECO:0000259" key="7">
    <source>
        <dbReference type="Pfam" id="PF01266"/>
    </source>
</evidence>
<dbReference type="Gene3D" id="3.30.9.10">
    <property type="entry name" value="D-Amino Acid Oxidase, subunit A, domain 2"/>
    <property type="match status" value="1"/>
</dbReference>
<dbReference type="PANTHER" id="PTHR10961:SF15">
    <property type="entry name" value="FAD DEPENDENT OXIDOREDUCTASE DOMAIN-CONTAINING PROTEIN"/>
    <property type="match status" value="1"/>
</dbReference>
<evidence type="ECO:0000313" key="9">
    <source>
        <dbReference type="Proteomes" id="UP000307173"/>
    </source>
</evidence>
<keyword evidence="6" id="KW-0812">Transmembrane</keyword>
<keyword evidence="9" id="KW-1185">Reference proteome</keyword>
<keyword evidence="6" id="KW-0472">Membrane</keyword>
<dbReference type="Pfam" id="PF01266">
    <property type="entry name" value="DAO"/>
    <property type="match status" value="1"/>
</dbReference>
<dbReference type="Proteomes" id="UP000307173">
    <property type="component" value="Unassembled WGS sequence"/>
</dbReference>
<comment type="caution">
    <text evidence="8">The sequence shown here is derived from an EMBL/GenBank/DDBJ whole genome shotgun (WGS) entry which is preliminary data.</text>
</comment>
<evidence type="ECO:0000256" key="3">
    <source>
        <dbReference type="ARBA" id="ARBA00022630"/>
    </source>
</evidence>
<keyword evidence="5" id="KW-0560">Oxidoreductase</keyword>
<protein>
    <recommendedName>
        <fullName evidence="7">FAD dependent oxidoreductase domain-containing protein</fullName>
    </recommendedName>
</protein>
<name>A0A4T0WZC5_9ASCO</name>
<dbReference type="STRING" id="52247.A0A4T0WZC5"/>
<dbReference type="SUPFAM" id="SSF51905">
    <property type="entry name" value="FAD/NAD(P)-binding domain"/>
    <property type="match status" value="1"/>
</dbReference>
<evidence type="ECO:0000313" key="8">
    <source>
        <dbReference type="EMBL" id="TID23835.1"/>
    </source>
</evidence>
<evidence type="ECO:0000256" key="2">
    <source>
        <dbReference type="ARBA" id="ARBA00010989"/>
    </source>
</evidence>
<keyword evidence="3" id="KW-0285">Flavoprotein</keyword>
<keyword evidence="4" id="KW-0274">FAD</keyword>